<protein>
    <submittedName>
        <fullName evidence="2">Uncharacterized protein</fullName>
    </submittedName>
</protein>
<reference evidence="2 3" key="1">
    <citation type="journal article" date="2017" name="Nature">
        <title>The Apostasia genome and the evolution of orchids.</title>
        <authorList>
            <person name="Zhang G.Q."/>
            <person name="Liu K.W."/>
            <person name="Li Z."/>
            <person name="Lohaus R."/>
            <person name="Hsiao Y.Y."/>
            <person name="Niu S.C."/>
            <person name="Wang J.Y."/>
            <person name="Lin Y.C."/>
            <person name="Xu Q."/>
            <person name="Chen L.J."/>
            <person name="Yoshida K."/>
            <person name="Fujiwara S."/>
            <person name="Wang Z.W."/>
            <person name="Zhang Y.Q."/>
            <person name="Mitsuda N."/>
            <person name="Wang M."/>
            <person name="Liu G.H."/>
            <person name="Pecoraro L."/>
            <person name="Huang H.X."/>
            <person name="Xiao X.J."/>
            <person name="Lin M."/>
            <person name="Wu X.Y."/>
            <person name="Wu W.L."/>
            <person name="Chen Y.Y."/>
            <person name="Chang S.B."/>
            <person name="Sakamoto S."/>
            <person name="Ohme-Takagi M."/>
            <person name="Yagi M."/>
            <person name="Zeng S.J."/>
            <person name="Shen C.Y."/>
            <person name="Yeh C.M."/>
            <person name="Luo Y.B."/>
            <person name="Tsai W.C."/>
            <person name="Van de Peer Y."/>
            <person name="Liu Z.J."/>
        </authorList>
    </citation>
    <scope>NUCLEOTIDE SEQUENCE [LARGE SCALE GENOMIC DNA]</scope>
    <source>
        <strain evidence="3">cv. Shenzhen</strain>
        <tissue evidence="2">Stem</tissue>
    </source>
</reference>
<organism evidence="2 3">
    <name type="scientific">Apostasia shenzhenica</name>
    <dbReference type="NCBI Taxonomy" id="1088818"/>
    <lineage>
        <taxon>Eukaryota</taxon>
        <taxon>Viridiplantae</taxon>
        <taxon>Streptophyta</taxon>
        <taxon>Embryophyta</taxon>
        <taxon>Tracheophyta</taxon>
        <taxon>Spermatophyta</taxon>
        <taxon>Magnoliopsida</taxon>
        <taxon>Liliopsida</taxon>
        <taxon>Asparagales</taxon>
        <taxon>Orchidaceae</taxon>
        <taxon>Apostasioideae</taxon>
        <taxon>Apostasia</taxon>
    </lineage>
</organism>
<evidence type="ECO:0000313" key="3">
    <source>
        <dbReference type="Proteomes" id="UP000236161"/>
    </source>
</evidence>
<dbReference type="AlphaFoldDB" id="A0A2I0AFV7"/>
<keyword evidence="3" id="KW-1185">Reference proteome</keyword>
<gene>
    <name evidence="2" type="ORF">AXF42_Ash000219</name>
</gene>
<sequence>MSLPSSINRSFCASFSPLPSVDTIILSPIAPSQSALETPILPQATESHSPSLTPLHQRPPQLAAPTSMSHGAIASHTVSSSQQPCQSLLGLSPVTEPHALIASTWQGSVSPVFELSTSHLREQERPTSPDPVLCYSRTCYYSELTVYWISASETTE</sequence>
<feature type="compositionally biased region" description="Polar residues" evidence="1">
    <location>
        <begin position="44"/>
        <end position="54"/>
    </location>
</feature>
<evidence type="ECO:0000256" key="1">
    <source>
        <dbReference type="SAM" id="MobiDB-lite"/>
    </source>
</evidence>
<name>A0A2I0AFV7_9ASPA</name>
<dbReference type="Proteomes" id="UP000236161">
    <property type="component" value="Unassembled WGS sequence"/>
</dbReference>
<accession>A0A2I0AFV7</accession>
<proteinExistence type="predicted"/>
<dbReference type="EMBL" id="KZ451982">
    <property type="protein sequence ID" value="PKA54386.1"/>
    <property type="molecule type" value="Genomic_DNA"/>
</dbReference>
<feature type="region of interest" description="Disordered" evidence="1">
    <location>
        <begin position="44"/>
        <end position="76"/>
    </location>
</feature>
<evidence type="ECO:0000313" key="2">
    <source>
        <dbReference type="EMBL" id="PKA54386.1"/>
    </source>
</evidence>